<evidence type="ECO:0000256" key="2">
    <source>
        <dbReference type="ARBA" id="ARBA00023163"/>
    </source>
</evidence>
<dbReference type="InterPro" id="IPR036388">
    <property type="entry name" value="WH-like_DNA-bd_sf"/>
</dbReference>
<keyword evidence="5" id="KW-1185">Reference proteome</keyword>
<dbReference type="RefSeq" id="WP_179770016.1">
    <property type="nucleotide sequence ID" value="NZ_JACCFO010000001.1"/>
</dbReference>
<keyword evidence="2" id="KW-0804">Transcription</keyword>
<dbReference type="Proteomes" id="UP000575985">
    <property type="component" value="Unassembled WGS sequence"/>
</dbReference>
<name>A0A853BWV5_9ACTN</name>
<dbReference type="Gene3D" id="1.10.10.10">
    <property type="entry name" value="Winged helix-like DNA-binding domain superfamily/Winged helix DNA-binding domain"/>
    <property type="match status" value="1"/>
</dbReference>
<dbReference type="SMART" id="SM01012">
    <property type="entry name" value="ANTAR"/>
    <property type="match status" value="1"/>
</dbReference>
<sequence>MLGEGPCLESFALGAPVLASDLAAETARWPVFAPAAVEAGARSVFSFPLQFGAVAIGTFEVHRRTAGPLSGEELGNALLLDSHGRDEGTGHLADAQPWLAPDYHTEVYQATGMLSVQLGIGLDDALARLRAHAFANELSVSAVAREILAGRLRLDEGDADG</sequence>
<proteinExistence type="predicted"/>
<dbReference type="InterPro" id="IPR005561">
    <property type="entry name" value="ANTAR"/>
</dbReference>
<evidence type="ECO:0000259" key="3">
    <source>
        <dbReference type="SMART" id="SM01012"/>
    </source>
</evidence>
<dbReference type="Gene3D" id="3.30.450.40">
    <property type="match status" value="1"/>
</dbReference>
<dbReference type="GO" id="GO:0003723">
    <property type="term" value="F:RNA binding"/>
    <property type="evidence" value="ECO:0007669"/>
    <property type="project" value="InterPro"/>
</dbReference>
<evidence type="ECO:0000256" key="1">
    <source>
        <dbReference type="ARBA" id="ARBA00023015"/>
    </source>
</evidence>
<evidence type="ECO:0000313" key="5">
    <source>
        <dbReference type="Proteomes" id="UP000575985"/>
    </source>
</evidence>
<keyword evidence="1" id="KW-0805">Transcription regulation</keyword>
<organism evidence="4 5">
    <name type="scientific">Streptomonospora nanhaiensis</name>
    <dbReference type="NCBI Taxonomy" id="1323731"/>
    <lineage>
        <taxon>Bacteria</taxon>
        <taxon>Bacillati</taxon>
        <taxon>Actinomycetota</taxon>
        <taxon>Actinomycetes</taxon>
        <taxon>Streptosporangiales</taxon>
        <taxon>Nocardiopsidaceae</taxon>
        <taxon>Streptomonospora</taxon>
    </lineage>
</organism>
<dbReference type="InterPro" id="IPR029016">
    <property type="entry name" value="GAF-like_dom_sf"/>
</dbReference>
<feature type="domain" description="ANTAR" evidence="3">
    <location>
        <begin position="93"/>
        <end position="148"/>
    </location>
</feature>
<dbReference type="EMBL" id="JACCFO010000001">
    <property type="protein sequence ID" value="NYI98961.1"/>
    <property type="molecule type" value="Genomic_DNA"/>
</dbReference>
<dbReference type="SUPFAM" id="SSF55781">
    <property type="entry name" value="GAF domain-like"/>
    <property type="match status" value="1"/>
</dbReference>
<dbReference type="AlphaFoldDB" id="A0A853BWV5"/>
<comment type="caution">
    <text evidence="4">The sequence shown here is derived from an EMBL/GenBank/DDBJ whole genome shotgun (WGS) entry which is preliminary data.</text>
</comment>
<gene>
    <name evidence="4" type="ORF">HNR12_005238</name>
</gene>
<accession>A0A853BWV5</accession>
<evidence type="ECO:0000313" key="4">
    <source>
        <dbReference type="EMBL" id="NYI98961.1"/>
    </source>
</evidence>
<dbReference type="Pfam" id="PF03861">
    <property type="entry name" value="ANTAR"/>
    <property type="match status" value="1"/>
</dbReference>
<reference evidence="4 5" key="1">
    <citation type="submission" date="2020-07" db="EMBL/GenBank/DDBJ databases">
        <title>Sequencing the genomes of 1000 actinobacteria strains.</title>
        <authorList>
            <person name="Klenk H.-P."/>
        </authorList>
    </citation>
    <scope>NUCLEOTIDE SEQUENCE [LARGE SCALE GENOMIC DNA]</scope>
    <source>
        <strain evidence="4 5">DSM 45927</strain>
    </source>
</reference>
<protein>
    <recommendedName>
        <fullName evidence="3">ANTAR domain-containing protein</fullName>
    </recommendedName>
</protein>